<dbReference type="Pfam" id="PF00440">
    <property type="entry name" value="TetR_N"/>
    <property type="match status" value="1"/>
</dbReference>
<dbReference type="Proteomes" id="UP001164472">
    <property type="component" value="Chromosome"/>
</dbReference>
<dbReference type="PROSITE" id="PS50977">
    <property type="entry name" value="HTH_TETR_2"/>
    <property type="match status" value="1"/>
</dbReference>
<keyword evidence="7" id="KW-1185">Reference proteome</keyword>
<proteinExistence type="predicted"/>
<dbReference type="PANTHER" id="PTHR47506:SF1">
    <property type="entry name" value="HTH-TYPE TRANSCRIPTIONAL REGULATOR YJDC"/>
    <property type="match status" value="1"/>
</dbReference>
<feature type="domain" description="HTH tetR-type" evidence="5">
    <location>
        <begin position="1"/>
        <end position="61"/>
    </location>
</feature>
<gene>
    <name evidence="6" type="ORF">NNL22_06990</name>
</gene>
<evidence type="ECO:0000259" key="5">
    <source>
        <dbReference type="PROSITE" id="PS50977"/>
    </source>
</evidence>
<evidence type="ECO:0000256" key="1">
    <source>
        <dbReference type="ARBA" id="ARBA00023015"/>
    </source>
</evidence>
<evidence type="ECO:0000313" key="7">
    <source>
        <dbReference type="Proteomes" id="UP001164472"/>
    </source>
</evidence>
<feature type="DNA-binding region" description="H-T-H motif" evidence="4">
    <location>
        <begin position="24"/>
        <end position="43"/>
    </location>
</feature>
<protein>
    <submittedName>
        <fullName evidence="6">TetR/AcrR family transcriptional regulator</fullName>
    </submittedName>
</protein>
<reference evidence="6" key="1">
    <citation type="submission" date="2022-07" db="EMBL/GenBank/DDBJ databases">
        <title>Alkalimarinus sp. nov., isolated from gut of a Alitta virens.</title>
        <authorList>
            <person name="Yang A.I."/>
            <person name="Shin N.-R."/>
        </authorList>
    </citation>
    <scope>NUCLEOTIDE SEQUENCE</scope>
    <source>
        <strain evidence="6">FA028</strain>
    </source>
</reference>
<dbReference type="SUPFAM" id="SSF46689">
    <property type="entry name" value="Homeodomain-like"/>
    <property type="match status" value="1"/>
</dbReference>
<dbReference type="GO" id="GO:0003677">
    <property type="term" value="F:DNA binding"/>
    <property type="evidence" value="ECO:0007669"/>
    <property type="project" value="UniProtKB-UniRule"/>
</dbReference>
<dbReference type="Gene3D" id="1.10.357.10">
    <property type="entry name" value="Tetracycline Repressor, domain 2"/>
    <property type="match status" value="1"/>
</dbReference>
<evidence type="ECO:0000256" key="4">
    <source>
        <dbReference type="PROSITE-ProRule" id="PRU00335"/>
    </source>
</evidence>
<evidence type="ECO:0000256" key="2">
    <source>
        <dbReference type="ARBA" id="ARBA00023125"/>
    </source>
</evidence>
<dbReference type="RefSeq" id="WP_251812041.1">
    <property type="nucleotide sequence ID" value="NZ_CP101527.1"/>
</dbReference>
<keyword evidence="3" id="KW-0804">Transcription</keyword>
<keyword evidence="1" id="KW-0805">Transcription regulation</keyword>
<evidence type="ECO:0000256" key="3">
    <source>
        <dbReference type="ARBA" id="ARBA00023163"/>
    </source>
</evidence>
<evidence type="ECO:0000313" key="6">
    <source>
        <dbReference type="EMBL" id="UZW76323.1"/>
    </source>
</evidence>
<dbReference type="InterPro" id="IPR001647">
    <property type="entry name" value="HTH_TetR"/>
</dbReference>
<dbReference type="InterPro" id="IPR009057">
    <property type="entry name" value="Homeodomain-like_sf"/>
</dbReference>
<keyword evidence="2 4" id="KW-0238">DNA-binding</keyword>
<dbReference type="PRINTS" id="PR00455">
    <property type="entry name" value="HTHTETR"/>
</dbReference>
<dbReference type="PANTHER" id="PTHR47506">
    <property type="entry name" value="TRANSCRIPTIONAL REGULATORY PROTEIN"/>
    <property type="match status" value="1"/>
</dbReference>
<dbReference type="EMBL" id="CP101527">
    <property type="protein sequence ID" value="UZW76323.1"/>
    <property type="molecule type" value="Genomic_DNA"/>
</dbReference>
<dbReference type="InterPro" id="IPR036271">
    <property type="entry name" value="Tet_transcr_reg_TetR-rel_C_sf"/>
</dbReference>
<sequence length="188" mass="21458">MNKREALIDTALDLFYRLGIHAVGVNEVLAQSGIAKKTLYKYFASKDDLIVACVVERDKRYTQWLLKRCQDSDSVVVFIENIFTALDDWINNRVPELGTFGGCFFINTAAEYSDEGCDIYQQCQQHKINIKQIFAEHLNSNILNEKRAELMLDTLILLKEGAINSAFLMRDKQAAIKAKKVALNLLYK</sequence>
<organism evidence="6 7">
    <name type="scientific">Alkalimarinus sediminis</name>
    <dbReference type="NCBI Taxonomy" id="1632866"/>
    <lineage>
        <taxon>Bacteria</taxon>
        <taxon>Pseudomonadati</taxon>
        <taxon>Pseudomonadota</taxon>
        <taxon>Gammaproteobacteria</taxon>
        <taxon>Alteromonadales</taxon>
        <taxon>Alteromonadaceae</taxon>
        <taxon>Alkalimarinus</taxon>
    </lineage>
</organism>
<dbReference type="SUPFAM" id="SSF48498">
    <property type="entry name" value="Tetracyclin repressor-like, C-terminal domain"/>
    <property type="match status" value="1"/>
</dbReference>
<accession>A0A9E8HPE9</accession>
<dbReference type="AlphaFoldDB" id="A0A9E8HPE9"/>
<dbReference type="KEGG" id="asem:NNL22_06990"/>
<name>A0A9E8HPE9_9ALTE</name>